<dbReference type="Gene3D" id="3.30.470.20">
    <property type="entry name" value="ATP-grasp fold, B domain"/>
    <property type="match status" value="1"/>
</dbReference>
<dbReference type="FunFam" id="3.90.600.10:FF:000001">
    <property type="entry name" value="Trifunctional purine biosynthetic protein adenosine-3"/>
    <property type="match status" value="1"/>
</dbReference>
<comment type="pathway">
    <text evidence="3 14">Purine metabolism; IMP biosynthesis via de novo pathway; N(1)-(5-phospho-D-ribosyl)glycinamide from 5-phospho-alpha-D-ribose 1-diphosphate: step 2/2.</text>
</comment>
<dbReference type="SMART" id="SM01209">
    <property type="entry name" value="GARS_A"/>
    <property type="match status" value="1"/>
</dbReference>
<evidence type="ECO:0000256" key="10">
    <source>
        <dbReference type="ARBA" id="ARBA00023211"/>
    </source>
</evidence>
<comment type="caution">
    <text evidence="17">The sequence shown here is derived from an EMBL/GenBank/DDBJ whole genome shotgun (WGS) entry which is preliminary data.</text>
</comment>
<dbReference type="EMBL" id="LSRS01000001">
    <property type="protein sequence ID" value="KAF1086431.1"/>
    <property type="molecule type" value="Genomic_DNA"/>
</dbReference>
<dbReference type="EC" id="6.3.4.13" evidence="4 14"/>
<dbReference type="InterPro" id="IPR037123">
    <property type="entry name" value="PRibGlycinamide_synth_C_sf"/>
</dbReference>
<name>A0A9D2WT27_9FIRM</name>
<comment type="cofactor">
    <cofactor evidence="1">
        <name>Mn(2+)</name>
        <dbReference type="ChEBI" id="CHEBI:29035"/>
    </cofactor>
</comment>
<dbReference type="OrthoDB" id="9807240at2"/>
<evidence type="ECO:0000256" key="11">
    <source>
        <dbReference type="ARBA" id="ARBA00038345"/>
    </source>
</evidence>
<dbReference type="InterPro" id="IPR020559">
    <property type="entry name" value="PRibGlycinamide_synth_CS"/>
</dbReference>
<keyword evidence="10" id="KW-0464">Manganese</keyword>
<dbReference type="PANTHER" id="PTHR43472:SF1">
    <property type="entry name" value="PHOSPHORIBOSYLAMINE--GLYCINE LIGASE, CHLOROPLASTIC"/>
    <property type="match status" value="1"/>
</dbReference>
<dbReference type="InterPro" id="IPR000115">
    <property type="entry name" value="PRibGlycinamide_synth"/>
</dbReference>
<evidence type="ECO:0000256" key="15">
    <source>
        <dbReference type="PROSITE-ProRule" id="PRU00409"/>
    </source>
</evidence>
<dbReference type="PROSITE" id="PS00184">
    <property type="entry name" value="GARS"/>
    <property type="match status" value="1"/>
</dbReference>
<gene>
    <name evidence="14 17" type="primary">purD</name>
    <name evidence="17" type="ORF">SPSYN_00149</name>
</gene>
<dbReference type="Gene3D" id="3.40.50.20">
    <property type="match status" value="1"/>
</dbReference>
<dbReference type="InterPro" id="IPR020560">
    <property type="entry name" value="PRibGlycinamide_synth_C-dom"/>
</dbReference>
<dbReference type="InterPro" id="IPR020562">
    <property type="entry name" value="PRibGlycinamide_synth_N"/>
</dbReference>
<dbReference type="FunFam" id="3.30.470.20:FF:000018">
    <property type="entry name" value="Trifunctional purine biosynthetic protein adenosine-3"/>
    <property type="match status" value="1"/>
</dbReference>
<keyword evidence="18" id="KW-1185">Reference proteome</keyword>
<dbReference type="Pfam" id="PF02843">
    <property type="entry name" value="GARS_C"/>
    <property type="match status" value="1"/>
</dbReference>
<dbReference type="SUPFAM" id="SSF51246">
    <property type="entry name" value="Rudiment single hybrid motif"/>
    <property type="match status" value="1"/>
</dbReference>
<dbReference type="Gene3D" id="3.90.600.10">
    <property type="entry name" value="Phosphoribosylglycinamide synthetase, C-terminal domain"/>
    <property type="match status" value="1"/>
</dbReference>
<dbReference type="PANTHER" id="PTHR43472">
    <property type="entry name" value="PHOSPHORIBOSYLAMINE--GLYCINE LIGASE"/>
    <property type="match status" value="1"/>
</dbReference>
<dbReference type="Proteomes" id="UP000798488">
    <property type="component" value="Unassembled WGS sequence"/>
</dbReference>
<evidence type="ECO:0000256" key="4">
    <source>
        <dbReference type="ARBA" id="ARBA00013255"/>
    </source>
</evidence>
<keyword evidence="6" id="KW-0479">Metal-binding</keyword>
<keyword evidence="9 15" id="KW-0067">ATP-binding</keyword>
<keyword evidence="8 14" id="KW-0658">Purine biosynthesis</keyword>
<reference evidence="17" key="1">
    <citation type="submission" date="2016-02" db="EMBL/GenBank/DDBJ databases">
        <title>Draft Genome Sequence of Sporotomaculum syntrophicum Strain FB, a Syntrophic Benzoate Degrader.</title>
        <authorList>
            <person name="Nobu M.K."/>
            <person name="Narihiro T."/>
            <person name="Qiu Y.-L."/>
            <person name="Ohashi A."/>
            <person name="Liu W.-T."/>
            <person name="Yuji S."/>
        </authorList>
    </citation>
    <scope>NUCLEOTIDE SEQUENCE</scope>
    <source>
        <strain evidence="17">FB</strain>
    </source>
</reference>
<evidence type="ECO:0000256" key="9">
    <source>
        <dbReference type="ARBA" id="ARBA00022840"/>
    </source>
</evidence>
<dbReference type="GO" id="GO:0005524">
    <property type="term" value="F:ATP binding"/>
    <property type="evidence" value="ECO:0007669"/>
    <property type="project" value="UniProtKB-UniRule"/>
</dbReference>
<dbReference type="GO" id="GO:0004637">
    <property type="term" value="F:phosphoribosylamine-glycine ligase activity"/>
    <property type="evidence" value="ECO:0007669"/>
    <property type="project" value="UniProtKB-UniRule"/>
</dbReference>
<dbReference type="Gene3D" id="3.30.1490.20">
    <property type="entry name" value="ATP-grasp fold, A domain"/>
    <property type="match status" value="1"/>
</dbReference>
<dbReference type="GO" id="GO:0046872">
    <property type="term" value="F:metal ion binding"/>
    <property type="evidence" value="ECO:0007669"/>
    <property type="project" value="UniProtKB-KW"/>
</dbReference>
<evidence type="ECO:0000256" key="3">
    <source>
        <dbReference type="ARBA" id="ARBA00005174"/>
    </source>
</evidence>
<feature type="domain" description="ATP-grasp" evidence="16">
    <location>
        <begin position="107"/>
        <end position="313"/>
    </location>
</feature>
<evidence type="ECO:0000313" key="18">
    <source>
        <dbReference type="Proteomes" id="UP000798488"/>
    </source>
</evidence>
<evidence type="ECO:0000313" key="17">
    <source>
        <dbReference type="EMBL" id="KAF1086431.1"/>
    </source>
</evidence>
<evidence type="ECO:0000256" key="5">
    <source>
        <dbReference type="ARBA" id="ARBA00022598"/>
    </source>
</evidence>
<organism evidence="17 18">
    <name type="scientific">Sporotomaculum syntrophicum</name>
    <dbReference type="NCBI Taxonomy" id="182264"/>
    <lineage>
        <taxon>Bacteria</taxon>
        <taxon>Bacillati</taxon>
        <taxon>Bacillota</taxon>
        <taxon>Clostridia</taxon>
        <taxon>Eubacteriales</taxon>
        <taxon>Desulfallaceae</taxon>
        <taxon>Sporotomaculum</taxon>
    </lineage>
</organism>
<comment type="cofactor">
    <cofactor evidence="2">
        <name>Mg(2+)</name>
        <dbReference type="ChEBI" id="CHEBI:18420"/>
    </cofactor>
</comment>
<evidence type="ECO:0000256" key="1">
    <source>
        <dbReference type="ARBA" id="ARBA00001936"/>
    </source>
</evidence>
<dbReference type="InterPro" id="IPR013815">
    <property type="entry name" value="ATP_grasp_subdomain_1"/>
</dbReference>
<dbReference type="SUPFAM" id="SSF56059">
    <property type="entry name" value="Glutathione synthetase ATP-binding domain-like"/>
    <property type="match status" value="1"/>
</dbReference>
<keyword evidence="7 15" id="KW-0547">Nucleotide-binding</keyword>
<dbReference type="NCBIfam" id="TIGR00877">
    <property type="entry name" value="purD"/>
    <property type="match status" value="1"/>
</dbReference>
<dbReference type="AlphaFoldDB" id="A0A9D2WT27"/>
<dbReference type="FunFam" id="3.30.1490.20:FF:000006">
    <property type="entry name" value="phosphoribosylamine--glycine ligase, chloroplastic-like"/>
    <property type="match status" value="1"/>
</dbReference>
<dbReference type="SMART" id="SM01210">
    <property type="entry name" value="GARS_C"/>
    <property type="match status" value="1"/>
</dbReference>
<keyword evidence="5 14" id="KW-0436">Ligase</keyword>
<dbReference type="FunFam" id="3.40.50.20:FF:000006">
    <property type="entry name" value="Phosphoribosylamine--glycine ligase, chloroplastic"/>
    <property type="match status" value="1"/>
</dbReference>
<accession>A0A9D2WT27</accession>
<dbReference type="GO" id="GO:0006189">
    <property type="term" value="P:'de novo' IMP biosynthetic process"/>
    <property type="evidence" value="ECO:0007669"/>
    <property type="project" value="UniProtKB-UniRule"/>
</dbReference>
<evidence type="ECO:0000256" key="6">
    <source>
        <dbReference type="ARBA" id="ARBA00022723"/>
    </source>
</evidence>
<evidence type="ECO:0000256" key="13">
    <source>
        <dbReference type="ARBA" id="ARBA00042864"/>
    </source>
</evidence>
<dbReference type="InterPro" id="IPR016185">
    <property type="entry name" value="PreATP-grasp_dom_sf"/>
</dbReference>
<dbReference type="RefSeq" id="WP_161820592.1">
    <property type="nucleotide sequence ID" value="NZ_LSRS01000001.1"/>
</dbReference>
<comment type="similarity">
    <text evidence="11 14">Belongs to the GARS family.</text>
</comment>
<dbReference type="SUPFAM" id="SSF52440">
    <property type="entry name" value="PreATP-grasp domain"/>
    <property type="match status" value="1"/>
</dbReference>
<dbReference type="Pfam" id="PF02844">
    <property type="entry name" value="GARS_N"/>
    <property type="match status" value="1"/>
</dbReference>
<evidence type="ECO:0000256" key="7">
    <source>
        <dbReference type="ARBA" id="ARBA00022741"/>
    </source>
</evidence>
<evidence type="ECO:0000259" key="16">
    <source>
        <dbReference type="PROSITE" id="PS50975"/>
    </source>
</evidence>
<sequence length="421" mass="45098">MKVLIVGGGGREHALAWKISRSPRVKKIFCGPGNAGIARLAECVDIQDNNIPAIIDLVRREKIDLTVVGPEVPLVAGLVDALEKEGYPVFGPRRRAAEIEGSKVLAKGIMQKYGIPTARYAVFDNAGQAKEYIKQLAAPCVIKADGLAAGKGVVVAEDEQTALAAVSDMMENRIFGAAGRQVVVEELLRGEEVSMLAFTDGEHVVPMLAAQDHKQVYDHDRGPNTGGMGAYAPAPVLTPELRQQVLETILVPAVRGMAAEDRPYRGVLYAGLMMTDKGPQVLEFNARFGDPETQPLLMMMESDLVDVMEALIAGELNKVDLRWHEGASVCVVLASGGYPGPYNKGEEITGLADLPENVVAFHAGTALKNGRVVTAGGRVLGITARAAGIPEAIELAYRGVSQVKFNGMHYRKDIGEKAINR</sequence>
<evidence type="ECO:0000256" key="2">
    <source>
        <dbReference type="ARBA" id="ARBA00001946"/>
    </source>
</evidence>
<proteinExistence type="inferred from homology"/>
<dbReference type="HAMAP" id="MF_00138">
    <property type="entry name" value="GARS"/>
    <property type="match status" value="1"/>
</dbReference>
<dbReference type="PROSITE" id="PS50975">
    <property type="entry name" value="ATP_GRASP"/>
    <property type="match status" value="1"/>
</dbReference>
<dbReference type="GO" id="GO:0009113">
    <property type="term" value="P:purine nucleobase biosynthetic process"/>
    <property type="evidence" value="ECO:0007669"/>
    <property type="project" value="InterPro"/>
</dbReference>
<comment type="catalytic activity">
    <reaction evidence="14">
        <text>5-phospho-beta-D-ribosylamine + glycine + ATP = N(1)-(5-phospho-beta-D-ribosyl)glycinamide + ADP + phosphate + H(+)</text>
        <dbReference type="Rhea" id="RHEA:17453"/>
        <dbReference type="ChEBI" id="CHEBI:15378"/>
        <dbReference type="ChEBI" id="CHEBI:30616"/>
        <dbReference type="ChEBI" id="CHEBI:43474"/>
        <dbReference type="ChEBI" id="CHEBI:57305"/>
        <dbReference type="ChEBI" id="CHEBI:58681"/>
        <dbReference type="ChEBI" id="CHEBI:143788"/>
        <dbReference type="ChEBI" id="CHEBI:456216"/>
        <dbReference type="EC" id="6.3.4.13"/>
    </reaction>
</comment>
<evidence type="ECO:0000256" key="14">
    <source>
        <dbReference type="HAMAP-Rule" id="MF_00138"/>
    </source>
</evidence>
<protein>
    <recommendedName>
        <fullName evidence="4 14">Phosphoribosylamine--glycine ligase</fullName>
        <ecNumber evidence="4 14">6.3.4.13</ecNumber>
    </recommendedName>
    <alternativeName>
        <fullName evidence="14">GARS</fullName>
    </alternativeName>
    <alternativeName>
        <fullName evidence="12 14">Glycinamide ribonucleotide synthetase</fullName>
    </alternativeName>
    <alternativeName>
        <fullName evidence="13 14">Phosphoribosylglycinamide synthetase</fullName>
    </alternativeName>
</protein>
<dbReference type="InterPro" id="IPR020561">
    <property type="entry name" value="PRibGlycinamid_synth_ATP-grasp"/>
</dbReference>
<evidence type="ECO:0000256" key="12">
    <source>
        <dbReference type="ARBA" id="ARBA00042242"/>
    </source>
</evidence>
<evidence type="ECO:0000256" key="8">
    <source>
        <dbReference type="ARBA" id="ARBA00022755"/>
    </source>
</evidence>
<dbReference type="InterPro" id="IPR011054">
    <property type="entry name" value="Rudment_hybrid_motif"/>
</dbReference>
<dbReference type="InterPro" id="IPR011761">
    <property type="entry name" value="ATP-grasp"/>
</dbReference>
<dbReference type="Pfam" id="PF01071">
    <property type="entry name" value="GARS_A"/>
    <property type="match status" value="1"/>
</dbReference>